<feature type="compositionally biased region" description="Low complexity" evidence="1">
    <location>
        <begin position="83"/>
        <end position="151"/>
    </location>
</feature>
<protein>
    <recommendedName>
        <fullName evidence="4">Mid2 domain-containing protein</fullName>
    </recommendedName>
</protein>
<feature type="domain" description="Mid2" evidence="4">
    <location>
        <begin position="161"/>
        <end position="209"/>
    </location>
</feature>
<name>A0A1Y1L9R2_PHOPY</name>
<feature type="compositionally biased region" description="Low complexity" evidence="1">
    <location>
        <begin position="47"/>
        <end position="75"/>
    </location>
</feature>
<feature type="compositionally biased region" description="Polar residues" evidence="1">
    <location>
        <begin position="255"/>
        <end position="279"/>
    </location>
</feature>
<dbReference type="InterPro" id="IPR007567">
    <property type="entry name" value="Mid2_dom"/>
</dbReference>
<feature type="chain" id="PRO_5011965506" description="Mid2 domain-containing protein" evidence="3">
    <location>
        <begin position="23"/>
        <end position="279"/>
    </location>
</feature>
<keyword evidence="2" id="KW-0472">Membrane</keyword>
<keyword evidence="2" id="KW-1133">Transmembrane helix</keyword>
<proteinExistence type="predicted"/>
<dbReference type="Pfam" id="PF04478">
    <property type="entry name" value="Mid2"/>
    <property type="match status" value="1"/>
</dbReference>
<keyword evidence="2" id="KW-0812">Transmembrane</keyword>
<dbReference type="AlphaFoldDB" id="A0A1Y1L9R2"/>
<feature type="compositionally biased region" description="Low complexity" evidence="1">
    <location>
        <begin position="160"/>
        <end position="177"/>
    </location>
</feature>
<evidence type="ECO:0000259" key="4">
    <source>
        <dbReference type="Pfam" id="PF04478"/>
    </source>
</evidence>
<evidence type="ECO:0000256" key="2">
    <source>
        <dbReference type="SAM" id="Phobius"/>
    </source>
</evidence>
<evidence type="ECO:0000256" key="1">
    <source>
        <dbReference type="SAM" id="MobiDB-lite"/>
    </source>
</evidence>
<keyword evidence="3" id="KW-0732">Signal</keyword>
<reference evidence="5" key="1">
    <citation type="journal article" date="2016" name="Sci. Rep.">
        <title>Molecular characterization of firefly nuptial gifts: a multi-omics approach sheds light on postcopulatory sexual selection.</title>
        <authorList>
            <person name="Al-Wathiqui N."/>
            <person name="Fallon T.R."/>
            <person name="South A."/>
            <person name="Weng J.K."/>
            <person name="Lewis S.M."/>
        </authorList>
    </citation>
    <scope>NUCLEOTIDE SEQUENCE</scope>
</reference>
<dbReference type="EMBL" id="GEZM01061593">
    <property type="protein sequence ID" value="JAV70354.1"/>
    <property type="molecule type" value="Transcribed_RNA"/>
</dbReference>
<evidence type="ECO:0000256" key="3">
    <source>
        <dbReference type="SAM" id="SignalP"/>
    </source>
</evidence>
<feature type="transmembrane region" description="Helical" evidence="2">
    <location>
        <begin position="194"/>
        <end position="215"/>
    </location>
</feature>
<feature type="region of interest" description="Disordered" evidence="1">
    <location>
        <begin position="45"/>
        <end position="187"/>
    </location>
</feature>
<feature type="region of interest" description="Disordered" evidence="1">
    <location>
        <begin position="240"/>
        <end position="279"/>
    </location>
</feature>
<sequence>MYSKQILQQLLVAVAIVSVAQSTWLDLNKIDVTALAARQLSDLVGGTSATESSTQSTPTTESTPSSASTPSSSPTSTPPSTPTTPTIPSTSSSSTPSSTPASATPSATPEATSSSAGSTPSSSFIPVQTTSASSTPTSSTPTPVVQTSVQVWTGTNTNGSKTVFSSTTRTTSTPGLTSGDGETTGMSTKTRNTVIGVVVGVGGTIVLGALGLVAWRIWGRKKHSEENDGLMAYDMSATGGMEKTERGSSAGGAHTQRSPFQSTLENYHQPGQVTASSNF</sequence>
<feature type="signal peptide" evidence="3">
    <location>
        <begin position="1"/>
        <end position="22"/>
    </location>
</feature>
<accession>A0A1Y1L9R2</accession>
<evidence type="ECO:0000313" key="5">
    <source>
        <dbReference type="EMBL" id="JAV70354.1"/>
    </source>
</evidence>
<organism evidence="5">
    <name type="scientific">Photinus pyralis</name>
    <name type="common">Common eastern firefly</name>
    <name type="synonym">Lampyris pyralis</name>
    <dbReference type="NCBI Taxonomy" id="7054"/>
    <lineage>
        <taxon>Eukaryota</taxon>
        <taxon>Metazoa</taxon>
        <taxon>Ecdysozoa</taxon>
        <taxon>Arthropoda</taxon>
        <taxon>Hexapoda</taxon>
        <taxon>Insecta</taxon>
        <taxon>Pterygota</taxon>
        <taxon>Neoptera</taxon>
        <taxon>Endopterygota</taxon>
        <taxon>Coleoptera</taxon>
        <taxon>Polyphaga</taxon>
        <taxon>Elateriformia</taxon>
        <taxon>Elateroidea</taxon>
        <taxon>Lampyridae</taxon>
        <taxon>Lampyrinae</taxon>
        <taxon>Photinus</taxon>
    </lineage>
</organism>